<feature type="signal peptide" evidence="1">
    <location>
        <begin position="1"/>
        <end position="17"/>
    </location>
</feature>
<accession>A0AAD7UJJ0</accession>
<evidence type="ECO:0000256" key="1">
    <source>
        <dbReference type="SAM" id="SignalP"/>
    </source>
</evidence>
<keyword evidence="1" id="KW-0732">Signal</keyword>
<evidence type="ECO:0008006" key="4">
    <source>
        <dbReference type="Google" id="ProtNLM"/>
    </source>
</evidence>
<sequence length="234" mass="26081">MLFTLSSSIIIIAGGFAQNLSTDCYGFPARSFSRSNCVKCRYGSSPHIPVEVGNRVPEFALDGTSLASLLDKPVVLIWGMWTCPAFQGLGGSPPFDQCSYMDEYGLVDKYVDRANFVHLMGPEPHPVTPDVNFDSGRMLMNYWSTVPQPRTWADRATLASRVAPMLHPKARFLVDTLGDNPKDPRNSPVWCSLGQGARTALLVDTQGYLRYAQEWFHAGDMADQIDQFYRSSER</sequence>
<protein>
    <recommendedName>
        <fullName evidence="4">Thioredoxin domain-containing protein</fullName>
    </recommendedName>
</protein>
<proteinExistence type="predicted"/>
<dbReference type="AlphaFoldDB" id="A0AAD7UJJ0"/>
<reference evidence="2" key="1">
    <citation type="submission" date="2023-01" db="EMBL/GenBank/DDBJ databases">
        <title>Metagenome sequencing of chrysophaentin producing Chrysophaeum taylorii.</title>
        <authorList>
            <person name="Davison J."/>
            <person name="Bewley C."/>
        </authorList>
    </citation>
    <scope>NUCLEOTIDE SEQUENCE</scope>
    <source>
        <strain evidence="2">NIES-1699</strain>
    </source>
</reference>
<feature type="chain" id="PRO_5041908016" description="Thioredoxin domain-containing protein" evidence="1">
    <location>
        <begin position="18"/>
        <end position="234"/>
    </location>
</feature>
<evidence type="ECO:0000313" key="2">
    <source>
        <dbReference type="EMBL" id="KAJ8609338.1"/>
    </source>
</evidence>
<organism evidence="2 3">
    <name type="scientific">Chrysophaeum taylorii</name>
    <dbReference type="NCBI Taxonomy" id="2483200"/>
    <lineage>
        <taxon>Eukaryota</taxon>
        <taxon>Sar</taxon>
        <taxon>Stramenopiles</taxon>
        <taxon>Ochrophyta</taxon>
        <taxon>Pelagophyceae</taxon>
        <taxon>Pelagomonadales</taxon>
        <taxon>Pelagomonadaceae</taxon>
        <taxon>Chrysophaeum</taxon>
    </lineage>
</organism>
<keyword evidence="3" id="KW-1185">Reference proteome</keyword>
<comment type="caution">
    <text evidence="2">The sequence shown here is derived from an EMBL/GenBank/DDBJ whole genome shotgun (WGS) entry which is preliminary data.</text>
</comment>
<dbReference type="Proteomes" id="UP001230188">
    <property type="component" value="Unassembled WGS sequence"/>
</dbReference>
<name>A0AAD7UJJ0_9STRA</name>
<dbReference type="EMBL" id="JAQMWT010000141">
    <property type="protein sequence ID" value="KAJ8609338.1"/>
    <property type="molecule type" value="Genomic_DNA"/>
</dbReference>
<evidence type="ECO:0000313" key="3">
    <source>
        <dbReference type="Proteomes" id="UP001230188"/>
    </source>
</evidence>
<dbReference type="Gene3D" id="3.40.30.10">
    <property type="entry name" value="Glutaredoxin"/>
    <property type="match status" value="1"/>
</dbReference>
<gene>
    <name evidence="2" type="ORF">CTAYLR_009284</name>
</gene>